<comment type="caution">
    <text evidence="2">The sequence shown here is derived from an EMBL/GenBank/DDBJ whole genome shotgun (WGS) entry which is preliminary data.</text>
</comment>
<dbReference type="AlphaFoldDB" id="G4TFD3"/>
<dbReference type="InParanoid" id="G4TFD3"/>
<evidence type="ECO:0000256" key="1">
    <source>
        <dbReference type="SAM" id="MobiDB-lite"/>
    </source>
</evidence>
<feature type="region of interest" description="Disordered" evidence="1">
    <location>
        <begin position="1"/>
        <end position="37"/>
    </location>
</feature>
<dbReference type="EMBL" id="CAFZ01000070">
    <property type="protein sequence ID" value="CCA70033.1"/>
    <property type="molecule type" value="Genomic_DNA"/>
</dbReference>
<organism evidence="2 3">
    <name type="scientific">Serendipita indica (strain DSM 11827)</name>
    <name type="common">Root endophyte fungus</name>
    <name type="synonym">Piriformospora indica</name>
    <dbReference type="NCBI Taxonomy" id="1109443"/>
    <lineage>
        <taxon>Eukaryota</taxon>
        <taxon>Fungi</taxon>
        <taxon>Dikarya</taxon>
        <taxon>Basidiomycota</taxon>
        <taxon>Agaricomycotina</taxon>
        <taxon>Agaricomycetes</taxon>
        <taxon>Sebacinales</taxon>
        <taxon>Serendipitaceae</taxon>
        <taxon>Serendipita</taxon>
    </lineage>
</organism>
<feature type="compositionally biased region" description="Basic residues" evidence="1">
    <location>
        <begin position="7"/>
        <end position="19"/>
    </location>
</feature>
<dbReference type="Proteomes" id="UP000007148">
    <property type="component" value="Unassembled WGS sequence"/>
</dbReference>
<sequence length="113" mass="12432">MLGRQTLVRKHCSSRRRSARLSGAPEIQTTDGHARPRVSDAFDVTEMKLGSKAEANLKNVANIPLPKLIVCNPKLIRIKLIKPCMVTCTRFESASQHKNLYDSMSAVKAGAIS</sequence>
<accession>G4TFD3</accession>
<gene>
    <name evidence="2" type="ORF">PIIN_03973</name>
</gene>
<protein>
    <submittedName>
        <fullName evidence="2">Uncharacterized protein</fullName>
    </submittedName>
</protein>
<dbReference type="HOGENOM" id="CLU_2134496_0_0_1"/>
<proteinExistence type="predicted"/>
<name>G4TFD3_SERID</name>
<evidence type="ECO:0000313" key="2">
    <source>
        <dbReference type="EMBL" id="CCA70033.1"/>
    </source>
</evidence>
<reference evidence="2 3" key="1">
    <citation type="journal article" date="2011" name="PLoS Pathog.">
        <title>Endophytic Life Strategies Decoded by Genome and Transcriptome Analyses of the Mutualistic Root Symbiont Piriformospora indica.</title>
        <authorList>
            <person name="Zuccaro A."/>
            <person name="Lahrmann U."/>
            <person name="Guldener U."/>
            <person name="Langen G."/>
            <person name="Pfiffi S."/>
            <person name="Biedenkopf D."/>
            <person name="Wong P."/>
            <person name="Samans B."/>
            <person name="Grimm C."/>
            <person name="Basiewicz M."/>
            <person name="Murat C."/>
            <person name="Martin F."/>
            <person name="Kogel K.H."/>
        </authorList>
    </citation>
    <scope>NUCLEOTIDE SEQUENCE [LARGE SCALE GENOMIC DNA]</scope>
    <source>
        <strain evidence="2 3">DSM 11827</strain>
    </source>
</reference>
<keyword evidence="3" id="KW-1185">Reference proteome</keyword>
<evidence type="ECO:0000313" key="3">
    <source>
        <dbReference type="Proteomes" id="UP000007148"/>
    </source>
</evidence>